<dbReference type="PaxDb" id="55529-EKX45421"/>
<dbReference type="AlphaFoldDB" id="L1JA74"/>
<dbReference type="GeneID" id="17302086"/>
<dbReference type="eggNOG" id="KOG0382">
    <property type="taxonomic scope" value="Eukaryota"/>
</dbReference>
<dbReference type="InterPro" id="IPR041891">
    <property type="entry name" value="Alpha_CA_prokaryot-like"/>
</dbReference>
<organism evidence="9">
    <name type="scientific">Guillardia theta (strain CCMP2712)</name>
    <name type="common">Cryptophyte</name>
    <dbReference type="NCBI Taxonomy" id="905079"/>
    <lineage>
        <taxon>Eukaryota</taxon>
        <taxon>Cryptophyceae</taxon>
        <taxon>Pyrenomonadales</taxon>
        <taxon>Geminigeraceae</taxon>
        <taxon>Guillardia</taxon>
    </lineage>
</organism>
<feature type="compositionally biased region" description="Low complexity" evidence="7">
    <location>
        <begin position="207"/>
        <end position="217"/>
    </location>
</feature>
<dbReference type="HOGENOM" id="CLU_470490_0_0_1"/>
<reference evidence="11" key="2">
    <citation type="submission" date="2012-11" db="EMBL/GenBank/DDBJ databases">
        <authorList>
            <person name="Kuo A."/>
            <person name="Curtis B.A."/>
            <person name="Tanifuji G."/>
            <person name="Burki F."/>
            <person name="Gruber A."/>
            <person name="Irimia M."/>
            <person name="Maruyama S."/>
            <person name="Arias M.C."/>
            <person name="Ball S.G."/>
            <person name="Gile G.H."/>
            <person name="Hirakawa Y."/>
            <person name="Hopkins J.F."/>
            <person name="Rensing S.A."/>
            <person name="Schmutz J."/>
            <person name="Symeonidi A."/>
            <person name="Elias M."/>
            <person name="Eveleigh R.J."/>
            <person name="Herman E.K."/>
            <person name="Klute M.J."/>
            <person name="Nakayama T."/>
            <person name="Obornik M."/>
            <person name="Reyes-Prieto A."/>
            <person name="Armbrust E.V."/>
            <person name="Aves S.J."/>
            <person name="Beiko R.G."/>
            <person name="Coutinho P."/>
            <person name="Dacks J.B."/>
            <person name="Durnford D.G."/>
            <person name="Fast N.M."/>
            <person name="Green B.R."/>
            <person name="Grisdale C."/>
            <person name="Hempe F."/>
            <person name="Henrissat B."/>
            <person name="Hoppner M.P."/>
            <person name="Ishida K.-I."/>
            <person name="Kim E."/>
            <person name="Koreny L."/>
            <person name="Kroth P.G."/>
            <person name="Liu Y."/>
            <person name="Malik S.-B."/>
            <person name="Maier U.G."/>
            <person name="McRose D."/>
            <person name="Mock T."/>
            <person name="Neilson J.A."/>
            <person name="Onodera N.T."/>
            <person name="Poole A.M."/>
            <person name="Pritham E.J."/>
            <person name="Richards T.A."/>
            <person name="Rocap G."/>
            <person name="Roy S.W."/>
            <person name="Sarai C."/>
            <person name="Schaack S."/>
            <person name="Shirato S."/>
            <person name="Slamovits C.H."/>
            <person name="Spencer D.F."/>
            <person name="Suzuki S."/>
            <person name="Worden A.Z."/>
            <person name="Zauner S."/>
            <person name="Barry K."/>
            <person name="Bell C."/>
            <person name="Bharti A.K."/>
            <person name="Crow J.A."/>
            <person name="Grimwood J."/>
            <person name="Kramer R."/>
            <person name="Lindquist E."/>
            <person name="Lucas S."/>
            <person name="Salamov A."/>
            <person name="McFadden G.I."/>
            <person name="Lane C.E."/>
            <person name="Keeling P.J."/>
            <person name="Gray M.W."/>
            <person name="Grigoriev I.V."/>
            <person name="Archibald J.M."/>
        </authorList>
    </citation>
    <scope>NUCLEOTIDE SEQUENCE</scope>
    <source>
        <strain evidence="11">CCMP2712</strain>
    </source>
</reference>
<evidence type="ECO:0000256" key="3">
    <source>
        <dbReference type="ARBA" id="ARBA00022723"/>
    </source>
</evidence>
<keyword evidence="3" id="KW-0479">Metal-binding</keyword>
<dbReference type="InterPro" id="IPR023561">
    <property type="entry name" value="Carbonic_anhydrase_a-class"/>
</dbReference>
<dbReference type="KEGG" id="gtt:GUITHDRAFT_138994"/>
<dbReference type="RefSeq" id="XP_005832401.1">
    <property type="nucleotide sequence ID" value="XM_005832344.1"/>
</dbReference>
<feature type="region of interest" description="Disordered" evidence="7">
    <location>
        <begin position="181"/>
        <end position="227"/>
    </location>
</feature>
<evidence type="ECO:0000313" key="11">
    <source>
        <dbReference type="Proteomes" id="UP000011087"/>
    </source>
</evidence>
<evidence type="ECO:0000259" key="8">
    <source>
        <dbReference type="PROSITE" id="PS51144"/>
    </source>
</evidence>
<keyword evidence="4" id="KW-0862">Zinc</keyword>
<dbReference type="CDD" id="cd03124">
    <property type="entry name" value="alpha_CA_prokaryotic_like"/>
    <property type="match status" value="1"/>
</dbReference>
<dbReference type="InterPro" id="IPR036398">
    <property type="entry name" value="CA_dom_sf"/>
</dbReference>
<evidence type="ECO:0000313" key="9">
    <source>
        <dbReference type="EMBL" id="EKX45421.1"/>
    </source>
</evidence>
<dbReference type="PANTHER" id="PTHR18952">
    <property type="entry name" value="CARBONIC ANHYDRASE"/>
    <property type="match status" value="1"/>
</dbReference>
<dbReference type="Proteomes" id="UP000011087">
    <property type="component" value="Unassembled WGS sequence"/>
</dbReference>
<dbReference type="InterPro" id="IPR001148">
    <property type="entry name" value="CA_dom"/>
</dbReference>
<evidence type="ECO:0000256" key="5">
    <source>
        <dbReference type="ARBA" id="ARBA00023239"/>
    </source>
</evidence>
<evidence type="ECO:0000256" key="4">
    <source>
        <dbReference type="ARBA" id="ARBA00022833"/>
    </source>
</evidence>
<name>L1JA74_GUITC</name>
<proteinExistence type="inferred from homology"/>
<reference evidence="9 11" key="1">
    <citation type="journal article" date="2012" name="Nature">
        <title>Algal genomes reveal evolutionary mosaicism and the fate of nucleomorphs.</title>
        <authorList>
            <consortium name="DOE Joint Genome Institute"/>
            <person name="Curtis B.A."/>
            <person name="Tanifuji G."/>
            <person name="Burki F."/>
            <person name="Gruber A."/>
            <person name="Irimia M."/>
            <person name="Maruyama S."/>
            <person name="Arias M.C."/>
            <person name="Ball S.G."/>
            <person name="Gile G.H."/>
            <person name="Hirakawa Y."/>
            <person name="Hopkins J.F."/>
            <person name="Kuo A."/>
            <person name="Rensing S.A."/>
            <person name="Schmutz J."/>
            <person name="Symeonidi A."/>
            <person name="Elias M."/>
            <person name="Eveleigh R.J."/>
            <person name="Herman E.K."/>
            <person name="Klute M.J."/>
            <person name="Nakayama T."/>
            <person name="Obornik M."/>
            <person name="Reyes-Prieto A."/>
            <person name="Armbrust E.V."/>
            <person name="Aves S.J."/>
            <person name="Beiko R.G."/>
            <person name="Coutinho P."/>
            <person name="Dacks J.B."/>
            <person name="Durnford D.G."/>
            <person name="Fast N.M."/>
            <person name="Green B.R."/>
            <person name="Grisdale C.J."/>
            <person name="Hempel F."/>
            <person name="Henrissat B."/>
            <person name="Hoppner M.P."/>
            <person name="Ishida K."/>
            <person name="Kim E."/>
            <person name="Koreny L."/>
            <person name="Kroth P.G."/>
            <person name="Liu Y."/>
            <person name="Malik S.B."/>
            <person name="Maier U.G."/>
            <person name="McRose D."/>
            <person name="Mock T."/>
            <person name="Neilson J.A."/>
            <person name="Onodera N.T."/>
            <person name="Poole A.M."/>
            <person name="Pritham E.J."/>
            <person name="Richards T.A."/>
            <person name="Rocap G."/>
            <person name="Roy S.W."/>
            <person name="Sarai C."/>
            <person name="Schaack S."/>
            <person name="Shirato S."/>
            <person name="Slamovits C.H."/>
            <person name="Spencer D.F."/>
            <person name="Suzuki S."/>
            <person name="Worden A.Z."/>
            <person name="Zauner S."/>
            <person name="Barry K."/>
            <person name="Bell C."/>
            <person name="Bharti A.K."/>
            <person name="Crow J.A."/>
            <person name="Grimwood J."/>
            <person name="Kramer R."/>
            <person name="Lindquist E."/>
            <person name="Lucas S."/>
            <person name="Salamov A."/>
            <person name="McFadden G.I."/>
            <person name="Lane C.E."/>
            <person name="Keeling P.J."/>
            <person name="Gray M.W."/>
            <person name="Grigoriev I.V."/>
            <person name="Archibald J.M."/>
        </authorList>
    </citation>
    <scope>NUCLEOTIDE SEQUENCE</scope>
    <source>
        <strain evidence="9 11">CCMP2712</strain>
    </source>
</reference>
<keyword evidence="11" id="KW-1185">Reference proteome</keyword>
<feature type="domain" description="Alpha-carbonic anhydrase" evidence="8">
    <location>
        <begin position="311"/>
        <end position="580"/>
    </location>
</feature>
<evidence type="ECO:0000256" key="2">
    <source>
        <dbReference type="ARBA" id="ARBA00012925"/>
    </source>
</evidence>
<protein>
    <recommendedName>
        <fullName evidence="2">carbonic anhydrase</fullName>
        <ecNumber evidence="2">4.2.1.1</ecNumber>
    </recommendedName>
</protein>
<dbReference type="GO" id="GO:0008270">
    <property type="term" value="F:zinc ion binding"/>
    <property type="evidence" value="ECO:0007669"/>
    <property type="project" value="InterPro"/>
</dbReference>
<dbReference type="OrthoDB" id="429145at2759"/>
<dbReference type="SMART" id="SM01057">
    <property type="entry name" value="Carb_anhydrase"/>
    <property type="match status" value="1"/>
</dbReference>
<dbReference type="STRING" id="905079.L1JA74"/>
<dbReference type="EnsemblProtists" id="EKX45421">
    <property type="protein sequence ID" value="EKX45421"/>
    <property type="gene ID" value="GUITHDRAFT_138994"/>
</dbReference>
<comment type="catalytic activity">
    <reaction evidence="6">
        <text>hydrogencarbonate + H(+) = CO2 + H2O</text>
        <dbReference type="Rhea" id="RHEA:10748"/>
        <dbReference type="ChEBI" id="CHEBI:15377"/>
        <dbReference type="ChEBI" id="CHEBI:15378"/>
        <dbReference type="ChEBI" id="CHEBI:16526"/>
        <dbReference type="ChEBI" id="CHEBI:17544"/>
        <dbReference type="EC" id="4.2.1.1"/>
    </reaction>
</comment>
<accession>L1JA74</accession>
<dbReference type="PROSITE" id="PS51144">
    <property type="entry name" value="ALPHA_CA_2"/>
    <property type="match status" value="1"/>
</dbReference>
<dbReference type="EC" id="4.2.1.1" evidence="2"/>
<evidence type="ECO:0000256" key="7">
    <source>
        <dbReference type="SAM" id="MobiDB-lite"/>
    </source>
</evidence>
<keyword evidence="5" id="KW-0456">Lyase</keyword>
<dbReference type="Pfam" id="PF00194">
    <property type="entry name" value="Carb_anhydrase"/>
    <property type="match status" value="2"/>
</dbReference>
<dbReference type="EMBL" id="JH992999">
    <property type="protein sequence ID" value="EKX45421.1"/>
    <property type="molecule type" value="Genomic_DNA"/>
</dbReference>
<evidence type="ECO:0000256" key="1">
    <source>
        <dbReference type="ARBA" id="ARBA00010718"/>
    </source>
</evidence>
<evidence type="ECO:0000313" key="10">
    <source>
        <dbReference type="EnsemblProtists" id="EKX45421"/>
    </source>
</evidence>
<evidence type="ECO:0000256" key="6">
    <source>
        <dbReference type="ARBA" id="ARBA00048348"/>
    </source>
</evidence>
<dbReference type="GO" id="GO:0004089">
    <property type="term" value="F:carbonate dehydratase activity"/>
    <property type="evidence" value="ECO:0007669"/>
    <property type="project" value="UniProtKB-EC"/>
</dbReference>
<reference evidence="10" key="3">
    <citation type="submission" date="2015-06" db="UniProtKB">
        <authorList>
            <consortium name="EnsemblProtists"/>
        </authorList>
    </citation>
    <scope>IDENTIFICATION</scope>
</reference>
<comment type="similarity">
    <text evidence="1">Belongs to the alpha-carbonic anhydrase family.</text>
</comment>
<gene>
    <name evidence="9" type="ORF">GUITHDRAFT_138994</name>
</gene>
<dbReference type="SUPFAM" id="SSF51069">
    <property type="entry name" value="Carbonic anhydrase"/>
    <property type="match status" value="1"/>
</dbReference>
<dbReference type="PANTHER" id="PTHR18952:SF265">
    <property type="entry name" value="CARBONIC ANHYDRASE"/>
    <property type="match status" value="1"/>
</dbReference>
<sequence>MRRRGRQAMVAAAVAATALLVLIALASSSLSLSRTNLLGSGRMMLAYDGMYDTPPVTWYFPGSQQENTLGYTWNNVEYQTPTTTYTPGIVTQDGIAMTTADTIGFLTGPTSTAYPFGTNVEYQSYKSKARSMLAEQRDDFGRFEQLSDAALAKEFRNIRAGHKDDFTRKLDKYFDRHRQTFASTGASNKQERKSKDSNTGGLEKLLSPASWDAPSSPSKKKNTRKQSLMKIDPFEYDVHSPEKADNVLGNGYVNVAPSGSSSNQFVFQNDVQYQSPAVGANTQLNAYPAYPTPAYSFHVNHGGWLPNVDGEIWAYSGKKGPNHWGDIKGSYGVCANGQNQSPINFELNVLRDDNLKMLRWVGPTDPYEVTLISPLYKNVITVEGLQGTMVVNDEEVELKYAQIHTPSEHRLQGRQTAGEIQFYHTSKGSSDVKVVVSAFLEVGPYTASSLQTIMDGVGGFEGTYNLDANGLAGSYVYPRYGQDVKPSIWFDTAKMAEDVLGAGSNYANYYTYYGSLTAPPCTEGVTWIVLKTPVLISPNHHADLLYEQGYTARPTQRLYDREVYDTATGRSLGFQSPSGW</sequence>
<dbReference type="Gene3D" id="3.10.200.10">
    <property type="entry name" value="Alpha carbonic anhydrase"/>
    <property type="match status" value="1"/>
</dbReference>